<reference evidence="1 2" key="1">
    <citation type="journal article" date="2013" name="PLoS Genet.">
        <title>The genome and development-dependent transcriptomes of Pyronema confluens: a window into fungal evolution.</title>
        <authorList>
            <person name="Traeger S."/>
            <person name="Altegoer F."/>
            <person name="Freitag M."/>
            <person name="Gabaldon T."/>
            <person name="Kempken F."/>
            <person name="Kumar A."/>
            <person name="Marcet-Houben M."/>
            <person name="Poggeler S."/>
            <person name="Stajich J.E."/>
            <person name="Nowrousian M."/>
        </authorList>
    </citation>
    <scope>NUCLEOTIDE SEQUENCE [LARGE SCALE GENOMIC DNA]</scope>
    <source>
        <strain evidence="2">CBS 100304</strain>
        <tissue evidence="1">Vegetative mycelium</tissue>
    </source>
</reference>
<organism evidence="1 2">
    <name type="scientific">Pyronema omphalodes (strain CBS 100304)</name>
    <name type="common">Pyronema confluens</name>
    <dbReference type="NCBI Taxonomy" id="1076935"/>
    <lineage>
        <taxon>Eukaryota</taxon>
        <taxon>Fungi</taxon>
        <taxon>Dikarya</taxon>
        <taxon>Ascomycota</taxon>
        <taxon>Pezizomycotina</taxon>
        <taxon>Pezizomycetes</taxon>
        <taxon>Pezizales</taxon>
        <taxon>Pyronemataceae</taxon>
        <taxon>Pyronema</taxon>
    </lineage>
</organism>
<gene>
    <name evidence="1" type="ORF">PCON_09440</name>
</gene>
<evidence type="ECO:0000313" key="2">
    <source>
        <dbReference type="Proteomes" id="UP000018144"/>
    </source>
</evidence>
<dbReference type="AlphaFoldDB" id="U4LFH4"/>
<protein>
    <submittedName>
        <fullName evidence="1">Uncharacterized protein</fullName>
    </submittedName>
</protein>
<dbReference type="Proteomes" id="UP000018144">
    <property type="component" value="Unassembled WGS sequence"/>
</dbReference>
<sequence length="67" mass="7544">MLTKTKASYSVRLGLKLLLIDPLPSPQHKLPARVAVGRYFSPNPRLISISTFPFESTATYWGLHTRC</sequence>
<keyword evidence="2" id="KW-1185">Reference proteome</keyword>
<accession>U4LFH4</accession>
<evidence type="ECO:0000313" key="1">
    <source>
        <dbReference type="EMBL" id="CCX30839.1"/>
    </source>
</evidence>
<name>U4LFH4_PYROM</name>
<dbReference type="EMBL" id="HF935497">
    <property type="protein sequence ID" value="CCX30839.1"/>
    <property type="molecule type" value="Genomic_DNA"/>
</dbReference>
<proteinExistence type="predicted"/>